<feature type="transmembrane region" description="Helical" evidence="6">
    <location>
        <begin position="260"/>
        <end position="285"/>
    </location>
</feature>
<feature type="transmembrane region" description="Helical" evidence="6">
    <location>
        <begin position="377"/>
        <end position="394"/>
    </location>
</feature>
<protein>
    <recommendedName>
        <fullName evidence="9">Polysaccharide biosynthesis protein C-terminal domain-containing protein</fullName>
    </recommendedName>
</protein>
<feature type="transmembrane region" description="Helical" evidence="6">
    <location>
        <begin position="441"/>
        <end position="458"/>
    </location>
</feature>
<sequence>MNSKQLKLATALAYLSTFLQNGINLFFTPFLLRVLGKAEYGLYALIGSFVGYIALLDFGLGNTVTRYIAQYEEKGEKTKQENLIAICLIVYVLIGLIILAVGYGLFINLETIFKRGLMPSQMESAKIMFALLLLNIVLSLPINIFNAVMQGYEKFTIIHINSIIRVILSPVIITVLLVMGYKAVAIIVVNTILNVLVGLFNIFYVLVYLKLKVKLHHWDASFLKEIGRYSFFIFLGVFVDQIYWRTGQVILGIYTDSSTVAVYAIAMQFCLYYMTISTIISGTLFPKVNQMVARGVTKQELSLFFAKTGSLQLIILGMVLGGFIVVGREFISLWAGKDYAEAWLYALIIMIPLTVPLIQSVGIGIIQAKNRHAFRSIMYFIVALINIAISLAVVGKYGAVGLSITTALSLIGGNIIIINLYYHYKIGIDIAFFWKYNAKNLLAIFLSTVCSFLLLKNISLSNEYVEFMCKTVIFCSIYFLFGWSIVLRKEEKMKIIGKMKWVHS</sequence>
<evidence type="ECO:0000256" key="5">
    <source>
        <dbReference type="ARBA" id="ARBA00023136"/>
    </source>
</evidence>
<feature type="transmembrane region" description="Helical" evidence="6">
    <location>
        <begin position="12"/>
        <end position="34"/>
    </location>
</feature>
<feature type="transmembrane region" description="Helical" evidence="6">
    <location>
        <begin position="400"/>
        <end position="421"/>
    </location>
</feature>
<evidence type="ECO:0000256" key="2">
    <source>
        <dbReference type="ARBA" id="ARBA00022475"/>
    </source>
</evidence>
<evidence type="ECO:0008006" key="9">
    <source>
        <dbReference type="Google" id="ProtNLM"/>
    </source>
</evidence>
<comment type="subcellular location">
    <subcellularLocation>
        <location evidence="1">Cell membrane</location>
        <topology evidence="1">Multi-pass membrane protein</topology>
    </subcellularLocation>
</comment>
<dbReference type="PANTHER" id="PTHR30250:SF26">
    <property type="entry name" value="PSMA PROTEIN"/>
    <property type="match status" value="1"/>
</dbReference>
<dbReference type="EMBL" id="MAMP01000021">
    <property type="protein sequence ID" value="OES44955.1"/>
    <property type="molecule type" value="Genomic_DNA"/>
</dbReference>
<evidence type="ECO:0000256" key="6">
    <source>
        <dbReference type="SAM" id="Phobius"/>
    </source>
</evidence>
<feature type="transmembrane region" description="Helical" evidence="6">
    <location>
        <begin position="313"/>
        <end position="336"/>
    </location>
</feature>
<evidence type="ECO:0000256" key="3">
    <source>
        <dbReference type="ARBA" id="ARBA00022692"/>
    </source>
</evidence>
<organism evidence="7 8">
    <name type="scientific">Domibacillus iocasae</name>
    <dbReference type="NCBI Taxonomy" id="1714016"/>
    <lineage>
        <taxon>Bacteria</taxon>
        <taxon>Bacillati</taxon>
        <taxon>Bacillota</taxon>
        <taxon>Bacilli</taxon>
        <taxon>Bacillales</taxon>
        <taxon>Bacillaceae</taxon>
        <taxon>Domibacillus</taxon>
    </lineage>
</organism>
<dbReference type="InterPro" id="IPR050833">
    <property type="entry name" value="Poly_Biosynth_Transport"/>
</dbReference>
<dbReference type="STRING" id="1714016.BA724_06745"/>
<feature type="transmembrane region" description="Helical" evidence="6">
    <location>
        <begin position="184"/>
        <end position="209"/>
    </location>
</feature>
<dbReference type="InterPro" id="IPR002797">
    <property type="entry name" value="Polysacc_synth"/>
</dbReference>
<name>A0A1E7DPM7_9BACI</name>
<dbReference type="GO" id="GO:0005886">
    <property type="term" value="C:plasma membrane"/>
    <property type="evidence" value="ECO:0007669"/>
    <property type="project" value="UniProtKB-SubCell"/>
</dbReference>
<feature type="transmembrane region" description="Helical" evidence="6">
    <location>
        <begin position="82"/>
        <end position="107"/>
    </location>
</feature>
<feature type="transmembrane region" description="Helical" evidence="6">
    <location>
        <begin position="40"/>
        <end position="61"/>
    </location>
</feature>
<keyword evidence="4 6" id="KW-1133">Transmembrane helix</keyword>
<gene>
    <name evidence="7" type="ORF">BA724_06745</name>
</gene>
<keyword evidence="5 6" id="KW-0472">Membrane</keyword>
<dbReference type="Pfam" id="PF01943">
    <property type="entry name" value="Polysacc_synt"/>
    <property type="match status" value="1"/>
</dbReference>
<evidence type="ECO:0000256" key="1">
    <source>
        <dbReference type="ARBA" id="ARBA00004651"/>
    </source>
</evidence>
<feature type="transmembrane region" description="Helical" evidence="6">
    <location>
        <begin position="342"/>
        <end position="365"/>
    </location>
</feature>
<proteinExistence type="predicted"/>
<accession>A0A1E7DPM7</accession>
<feature type="transmembrane region" description="Helical" evidence="6">
    <location>
        <begin position="127"/>
        <end position="145"/>
    </location>
</feature>
<feature type="transmembrane region" description="Helical" evidence="6">
    <location>
        <begin position="464"/>
        <end position="486"/>
    </location>
</feature>
<dbReference type="PANTHER" id="PTHR30250">
    <property type="entry name" value="PST FAMILY PREDICTED COLANIC ACID TRANSPORTER"/>
    <property type="match status" value="1"/>
</dbReference>
<evidence type="ECO:0000256" key="4">
    <source>
        <dbReference type="ARBA" id="ARBA00022989"/>
    </source>
</evidence>
<dbReference type="RefSeq" id="WP_069938577.1">
    <property type="nucleotide sequence ID" value="NZ_MAMP01000021.1"/>
</dbReference>
<dbReference type="Proteomes" id="UP000095658">
    <property type="component" value="Unassembled WGS sequence"/>
</dbReference>
<evidence type="ECO:0000313" key="7">
    <source>
        <dbReference type="EMBL" id="OES44955.1"/>
    </source>
</evidence>
<feature type="transmembrane region" description="Helical" evidence="6">
    <location>
        <begin position="157"/>
        <end position="178"/>
    </location>
</feature>
<keyword evidence="8" id="KW-1185">Reference proteome</keyword>
<reference evidence="7 8" key="1">
    <citation type="submission" date="2016-06" db="EMBL/GenBank/DDBJ databases">
        <title>Domibacillus iocasae genome sequencing.</title>
        <authorList>
            <person name="Verma A."/>
            <person name="Pal Y."/>
            <person name="Ojha A.K."/>
            <person name="Krishnamurthi S."/>
        </authorList>
    </citation>
    <scope>NUCLEOTIDE SEQUENCE [LARGE SCALE GENOMIC DNA]</scope>
    <source>
        <strain evidence="7 8">DSM 29979</strain>
    </source>
</reference>
<dbReference type="AlphaFoldDB" id="A0A1E7DPM7"/>
<keyword evidence="2" id="KW-1003">Cell membrane</keyword>
<keyword evidence="3 6" id="KW-0812">Transmembrane</keyword>
<feature type="transmembrane region" description="Helical" evidence="6">
    <location>
        <begin position="229"/>
        <end position="254"/>
    </location>
</feature>
<evidence type="ECO:0000313" key="8">
    <source>
        <dbReference type="Proteomes" id="UP000095658"/>
    </source>
</evidence>
<comment type="caution">
    <text evidence="7">The sequence shown here is derived from an EMBL/GenBank/DDBJ whole genome shotgun (WGS) entry which is preliminary data.</text>
</comment>